<organism evidence="2 3">
    <name type="scientific">Heyndrickxia acidicola</name>
    <dbReference type="NCBI Taxonomy" id="209389"/>
    <lineage>
        <taxon>Bacteria</taxon>
        <taxon>Bacillati</taxon>
        <taxon>Bacillota</taxon>
        <taxon>Bacilli</taxon>
        <taxon>Bacillales</taxon>
        <taxon>Bacillaceae</taxon>
        <taxon>Heyndrickxia</taxon>
    </lineage>
</organism>
<accession>A0ABU6MNU1</accession>
<feature type="transmembrane region" description="Helical" evidence="1">
    <location>
        <begin position="29"/>
        <end position="45"/>
    </location>
</feature>
<dbReference type="InterPro" id="IPR014617">
    <property type="entry name" value="YphA_Bacsu"/>
</dbReference>
<evidence type="ECO:0000313" key="3">
    <source>
        <dbReference type="Proteomes" id="UP001341444"/>
    </source>
</evidence>
<keyword evidence="3" id="KW-1185">Reference proteome</keyword>
<keyword evidence="1" id="KW-1133">Transmembrane helix</keyword>
<feature type="transmembrane region" description="Helical" evidence="1">
    <location>
        <begin position="102"/>
        <end position="124"/>
    </location>
</feature>
<comment type="caution">
    <text evidence="2">The sequence shown here is derived from an EMBL/GenBank/DDBJ whole genome shotgun (WGS) entry which is preliminary data.</text>
</comment>
<dbReference type="PIRSF" id="PIRSF036710">
    <property type="entry name" value="YphA_Bacsu"/>
    <property type="match status" value="1"/>
</dbReference>
<feature type="transmembrane region" description="Helical" evidence="1">
    <location>
        <begin position="77"/>
        <end position="96"/>
    </location>
</feature>
<feature type="transmembrane region" description="Helical" evidence="1">
    <location>
        <begin position="51"/>
        <end position="68"/>
    </location>
</feature>
<evidence type="ECO:0000313" key="2">
    <source>
        <dbReference type="EMBL" id="MED1204887.1"/>
    </source>
</evidence>
<dbReference type="RefSeq" id="WP_066262643.1">
    <property type="nucleotide sequence ID" value="NZ_JARMAB010000027.1"/>
</dbReference>
<dbReference type="Pfam" id="PF24124">
    <property type="entry name" value="YphA"/>
    <property type="match status" value="1"/>
</dbReference>
<proteinExistence type="predicted"/>
<dbReference type="EMBL" id="JARMAB010000027">
    <property type="protein sequence ID" value="MED1204887.1"/>
    <property type="molecule type" value="Genomic_DNA"/>
</dbReference>
<gene>
    <name evidence="2" type="ORF">P4T90_17725</name>
</gene>
<keyword evidence="1" id="KW-0812">Transmembrane</keyword>
<protein>
    <submittedName>
        <fullName evidence="2">Uncharacterized protein</fullName>
    </submittedName>
</protein>
<reference evidence="2 3" key="1">
    <citation type="submission" date="2023-03" db="EMBL/GenBank/DDBJ databases">
        <title>Bacillus Genome Sequencing.</title>
        <authorList>
            <person name="Dunlap C."/>
        </authorList>
    </citation>
    <scope>NUCLEOTIDE SEQUENCE [LARGE SCALE GENOMIC DNA]</scope>
    <source>
        <strain evidence="2 3">B-23453</strain>
    </source>
</reference>
<name>A0ABU6MNU1_9BACI</name>
<feature type="transmembrane region" description="Helical" evidence="1">
    <location>
        <begin position="163"/>
        <end position="181"/>
    </location>
</feature>
<feature type="transmembrane region" description="Helical" evidence="1">
    <location>
        <begin position="6"/>
        <end position="22"/>
    </location>
</feature>
<feature type="transmembrane region" description="Helical" evidence="1">
    <location>
        <begin position="131"/>
        <end position="151"/>
    </location>
</feature>
<dbReference type="Proteomes" id="UP001341444">
    <property type="component" value="Unassembled WGS sequence"/>
</dbReference>
<evidence type="ECO:0000256" key="1">
    <source>
        <dbReference type="SAM" id="Phobius"/>
    </source>
</evidence>
<sequence>MDGEMFLGFLWAVWLIATFFLNKQNSMRIPAAALSLILIISYPYSIPIFSFSIKLPALLLLAIGYYYLNSLSFTRKLYMILSVMIITSGFTGAMLMELYDPIWMFMDRRLMLGGMVFLLGQFLYPQSLYKCLSSMVIAAIHGEILFSIFLSKWGIHYPIASDPFLDICSVYLSFTIIWHLINQLSTFMSVRQSVKNERQY</sequence>
<keyword evidence="1" id="KW-0472">Membrane</keyword>